<sequence>MYIYKWQRDELTQQRDTLRNEVYDAEQAAGELALELSSAKQRIGQYESELTRLRHKVSEMN</sequence>
<evidence type="ECO:0000313" key="3">
    <source>
        <dbReference type="Proteomes" id="UP000265618"/>
    </source>
</evidence>
<feature type="non-terminal residue" evidence="2">
    <location>
        <position position="1"/>
    </location>
</feature>
<gene>
    <name evidence="2" type="ORF">KIPB_016267</name>
</gene>
<evidence type="ECO:0000313" key="2">
    <source>
        <dbReference type="EMBL" id="GIQ92476.1"/>
    </source>
</evidence>
<feature type="coiled-coil region" evidence="1">
    <location>
        <begin position="8"/>
        <end position="56"/>
    </location>
</feature>
<reference evidence="2 3" key="1">
    <citation type="journal article" date="2018" name="PLoS ONE">
        <title>The draft genome of Kipferlia bialata reveals reductive genome evolution in fornicate parasites.</title>
        <authorList>
            <person name="Tanifuji G."/>
            <person name="Takabayashi S."/>
            <person name="Kume K."/>
            <person name="Takagi M."/>
            <person name="Nakayama T."/>
            <person name="Kamikawa R."/>
            <person name="Inagaki Y."/>
            <person name="Hashimoto T."/>
        </authorList>
    </citation>
    <scope>NUCLEOTIDE SEQUENCE [LARGE SCALE GENOMIC DNA]</scope>
    <source>
        <strain evidence="2">NY0173</strain>
    </source>
</reference>
<evidence type="ECO:0000256" key="1">
    <source>
        <dbReference type="SAM" id="Coils"/>
    </source>
</evidence>
<dbReference type="EMBL" id="BDIP01009804">
    <property type="protein sequence ID" value="GIQ92476.1"/>
    <property type="molecule type" value="Genomic_DNA"/>
</dbReference>
<name>A0A9K3DBL4_9EUKA</name>
<dbReference type="AlphaFoldDB" id="A0A9K3DBL4"/>
<comment type="caution">
    <text evidence="2">The sequence shown here is derived from an EMBL/GenBank/DDBJ whole genome shotgun (WGS) entry which is preliminary data.</text>
</comment>
<protein>
    <submittedName>
        <fullName evidence="2">Uncharacterized protein</fullName>
    </submittedName>
</protein>
<organism evidence="2 3">
    <name type="scientific">Kipferlia bialata</name>
    <dbReference type="NCBI Taxonomy" id="797122"/>
    <lineage>
        <taxon>Eukaryota</taxon>
        <taxon>Metamonada</taxon>
        <taxon>Carpediemonas-like organisms</taxon>
        <taxon>Kipferlia</taxon>
    </lineage>
</organism>
<proteinExistence type="predicted"/>
<accession>A0A9K3DBL4</accession>
<dbReference type="Proteomes" id="UP000265618">
    <property type="component" value="Unassembled WGS sequence"/>
</dbReference>
<keyword evidence="1" id="KW-0175">Coiled coil</keyword>
<keyword evidence="3" id="KW-1185">Reference proteome</keyword>